<name>A0A7W8QQ39_9ACTN</name>
<evidence type="ECO:0000313" key="3">
    <source>
        <dbReference type="Proteomes" id="UP000572635"/>
    </source>
</evidence>
<dbReference type="GO" id="GO:0046872">
    <property type="term" value="F:metal ion binding"/>
    <property type="evidence" value="ECO:0007669"/>
    <property type="project" value="InterPro"/>
</dbReference>
<dbReference type="SUPFAM" id="SSF109854">
    <property type="entry name" value="DinB/YfiT-like putative metalloenzymes"/>
    <property type="match status" value="1"/>
</dbReference>
<proteinExistence type="predicted"/>
<reference evidence="2 3" key="1">
    <citation type="submission" date="2020-08" db="EMBL/GenBank/DDBJ databases">
        <title>Sequencing the genomes of 1000 actinobacteria strains.</title>
        <authorList>
            <person name="Klenk H.-P."/>
        </authorList>
    </citation>
    <scope>NUCLEOTIDE SEQUENCE [LARGE SCALE GENOMIC DNA]</scope>
    <source>
        <strain evidence="2 3">DSM 44551</strain>
    </source>
</reference>
<dbReference type="InterPro" id="IPR034660">
    <property type="entry name" value="DinB/YfiT-like"/>
</dbReference>
<gene>
    <name evidence="2" type="ORF">HDA36_004470</name>
</gene>
<evidence type="ECO:0000259" key="1">
    <source>
        <dbReference type="Pfam" id="PF11716"/>
    </source>
</evidence>
<dbReference type="Gene3D" id="1.20.120.450">
    <property type="entry name" value="dinb family like domain"/>
    <property type="match status" value="1"/>
</dbReference>
<feature type="domain" description="Mycothiol-dependent maleylpyruvate isomerase metal-binding" evidence="1">
    <location>
        <begin position="25"/>
        <end position="147"/>
    </location>
</feature>
<dbReference type="Pfam" id="PF11716">
    <property type="entry name" value="MDMPI_N"/>
    <property type="match status" value="1"/>
</dbReference>
<dbReference type="RefSeq" id="WP_184394957.1">
    <property type="nucleotide sequence ID" value="NZ_BAAAJD010000155.1"/>
</dbReference>
<dbReference type="AlphaFoldDB" id="A0A7W8QQ39"/>
<evidence type="ECO:0000313" key="2">
    <source>
        <dbReference type="EMBL" id="MBB5434386.1"/>
    </source>
</evidence>
<dbReference type="InterPro" id="IPR024344">
    <property type="entry name" value="MDMPI_metal-binding"/>
</dbReference>
<accession>A0A7W8QQ39</accession>
<keyword evidence="3" id="KW-1185">Reference proteome</keyword>
<comment type="caution">
    <text evidence="2">The sequence shown here is derived from an EMBL/GenBank/DDBJ whole genome shotgun (WGS) entry which is preliminary data.</text>
</comment>
<sequence length="207" mass="21857">MPDHTSSSSGSSDDPQEEWAALLERSVAACAAALRRGADADWSTPAGGLDWSCTATMVHVWDDMFGYATQLTGRRAGGYIAFEVVADRDATPEQLVQGLEATGGVLAAAVRTTPPEVRAWHPYGDAGPIGFAAMGMVEALVHTHDIAAGLGLGFTPPEEPVARVLDRLFPQAPGTGDPWSELLWCTGRGTLPGHEAPDGWRWHGEGP</sequence>
<organism evidence="2 3">
    <name type="scientific">Nocardiopsis composta</name>
    <dbReference type="NCBI Taxonomy" id="157465"/>
    <lineage>
        <taxon>Bacteria</taxon>
        <taxon>Bacillati</taxon>
        <taxon>Actinomycetota</taxon>
        <taxon>Actinomycetes</taxon>
        <taxon>Streptosporangiales</taxon>
        <taxon>Nocardiopsidaceae</taxon>
        <taxon>Nocardiopsis</taxon>
    </lineage>
</organism>
<dbReference type="EMBL" id="JACHDB010000001">
    <property type="protein sequence ID" value="MBB5434386.1"/>
    <property type="molecule type" value="Genomic_DNA"/>
</dbReference>
<protein>
    <recommendedName>
        <fullName evidence="1">Mycothiol-dependent maleylpyruvate isomerase metal-binding domain-containing protein</fullName>
    </recommendedName>
</protein>
<dbReference type="Proteomes" id="UP000572635">
    <property type="component" value="Unassembled WGS sequence"/>
</dbReference>